<dbReference type="SMART" id="SM00317">
    <property type="entry name" value="SET"/>
    <property type="match status" value="1"/>
</dbReference>
<accession>A0AAX6M7E5</accession>
<organism evidence="3 4">
    <name type="scientific">Daldinia eschscholtzii</name>
    <dbReference type="NCBI Taxonomy" id="292717"/>
    <lineage>
        <taxon>Eukaryota</taxon>
        <taxon>Fungi</taxon>
        <taxon>Dikarya</taxon>
        <taxon>Ascomycota</taxon>
        <taxon>Pezizomycotina</taxon>
        <taxon>Sordariomycetes</taxon>
        <taxon>Xylariomycetidae</taxon>
        <taxon>Xylariales</taxon>
        <taxon>Hypoxylaceae</taxon>
        <taxon>Daldinia</taxon>
    </lineage>
</organism>
<feature type="region of interest" description="Disordered" evidence="1">
    <location>
        <begin position="376"/>
        <end position="403"/>
    </location>
</feature>
<feature type="region of interest" description="Disordered" evidence="1">
    <location>
        <begin position="417"/>
        <end position="450"/>
    </location>
</feature>
<dbReference type="AlphaFoldDB" id="A0AAX6M7E5"/>
<reference evidence="3 4" key="1">
    <citation type="journal article" date="2024" name="Front Chem Biol">
        <title>Unveiling the potential of Daldinia eschscholtzii MFLUCC 19-0629 through bioactivity and bioinformatics studies for enhanced sustainable agriculture production.</title>
        <authorList>
            <person name="Brooks S."/>
            <person name="Weaver J.A."/>
            <person name="Klomchit A."/>
            <person name="Alharthi S.A."/>
            <person name="Onlamun T."/>
            <person name="Nurani R."/>
            <person name="Vong T.K."/>
            <person name="Alberti F."/>
            <person name="Greco C."/>
        </authorList>
    </citation>
    <scope>NUCLEOTIDE SEQUENCE [LARGE SCALE GENOMIC DNA]</scope>
    <source>
        <strain evidence="3">MFLUCC 19-0629</strain>
    </source>
</reference>
<dbReference type="EMBL" id="JBANMG010000010">
    <property type="protein sequence ID" value="KAK6948364.1"/>
    <property type="molecule type" value="Genomic_DNA"/>
</dbReference>
<keyword evidence="4" id="KW-1185">Reference proteome</keyword>
<evidence type="ECO:0000259" key="2">
    <source>
        <dbReference type="PROSITE" id="PS50280"/>
    </source>
</evidence>
<dbReference type="Pfam" id="PF00856">
    <property type="entry name" value="SET"/>
    <property type="match status" value="1"/>
</dbReference>
<dbReference type="PANTHER" id="PTHR47332">
    <property type="entry name" value="SET DOMAIN-CONTAINING PROTEIN 5"/>
    <property type="match status" value="1"/>
</dbReference>
<proteinExistence type="predicted"/>
<dbReference type="InterPro" id="IPR046341">
    <property type="entry name" value="SET_dom_sf"/>
</dbReference>
<gene>
    <name evidence="3" type="ORF">Daesc_010130</name>
</gene>
<protein>
    <recommendedName>
        <fullName evidence="2">SET domain-containing protein</fullName>
    </recommendedName>
</protein>
<feature type="domain" description="SET" evidence="2">
    <location>
        <begin position="15"/>
        <end position="199"/>
    </location>
</feature>
<evidence type="ECO:0000313" key="4">
    <source>
        <dbReference type="Proteomes" id="UP001369815"/>
    </source>
</evidence>
<dbReference type="InterPro" id="IPR001214">
    <property type="entry name" value="SET_dom"/>
</dbReference>
<dbReference type="InterPro" id="IPR053185">
    <property type="entry name" value="SET_domain_protein"/>
</dbReference>
<evidence type="ECO:0000313" key="3">
    <source>
        <dbReference type="EMBL" id="KAK6948364.1"/>
    </source>
</evidence>
<dbReference type="CDD" id="cd20071">
    <property type="entry name" value="SET_SMYD"/>
    <property type="match status" value="1"/>
</dbReference>
<dbReference type="SUPFAM" id="SSF82199">
    <property type="entry name" value="SET domain"/>
    <property type="match status" value="1"/>
</dbReference>
<evidence type="ECO:0000256" key="1">
    <source>
        <dbReference type="SAM" id="MobiDB-lite"/>
    </source>
</evidence>
<comment type="caution">
    <text evidence="3">The sequence shown here is derived from an EMBL/GenBank/DDBJ whole genome shotgun (WGS) entry which is preliminary data.</text>
</comment>
<name>A0AAX6M7E5_9PEZI</name>
<dbReference type="PROSITE" id="PS50280">
    <property type="entry name" value="SET"/>
    <property type="match status" value="1"/>
</dbReference>
<dbReference type="PANTHER" id="PTHR47332:SF2">
    <property type="entry name" value="SET-6"/>
    <property type="match status" value="1"/>
</dbReference>
<dbReference type="Proteomes" id="UP001369815">
    <property type="component" value="Unassembled WGS sequence"/>
</dbReference>
<sequence length="729" mass="82190">MSSRNAAVEGTILSSMLEVRQLVAIDEAIFAKVDIPRGTRIAAEVPLIMLPPTPSFEKEVLEFCKTVDGITNDEFKEIEQLPSSSKAADEMRERGFVANEVWNFYKSKKLKNNDGTLLKGKKLRKIVNKTVNICIIYLINNVELGPHGKYGSGLCSLYARIGHSCVPNVYNSWNPTLQRLTLHAIHDIKAGQQIFVDYIGNACRTRMQRGVSLYAAWRIVCNCAACTDDAIDQLRYRMLLLDQALAAYEHGVSHETHITGVPKLETTQQALNAAEELVKLLKKQRLCGMELRRTLRECSRFAFDSKAYEKALKYAREELKYEMLLIGTETDHLKEGYYGAKYWVEYVEKEVKARVFHIHLYIGGIMGMDHHQSIVADKAESSTGRVHRPSDPPRISRRPVPVSELPADVPVELPAENGMANASHEPPPYSSPSDTSLEHQTRPQLPKGPQYYPGLPILDYRQYLPPLFELSADSTTITSKANYLSENAKALATLLRNLATVPPKPQIIIQGNRGRKVDFNIKLNLMNLLVPNDPKDRLDYLRCVSKDEVALRGGSDPGLKPDFGVDNGLDAWCDRYVKDSTSIKSFTLERVVSNFDVNWLEGQVRSLVASTDYKGQVTVQFLITHAKVVVHSPDKYNKLLTAITSPFSSKSKYEVVKAVWPFATSKNGEQGRRCVVQSEKTWWEEWRDPIRFAIGTKRQGWVTNEDKLECIMEGRGKGIKLIDWGSELD</sequence>
<dbReference type="Gene3D" id="2.170.270.10">
    <property type="entry name" value="SET domain"/>
    <property type="match status" value="1"/>
</dbReference>